<feature type="domain" description="NmrA-like" evidence="4">
    <location>
        <begin position="3"/>
        <end position="285"/>
    </location>
</feature>
<comment type="caution">
    <text evidence="5">The sequence shown here is derived from an EMBL/GenBank/DDBJ whole genome shotgun (WGS) entry which is preliminary data.</text>
</comment>
<dbReference type="InterPro" id="IPR051164">
    <property type="entry name" value="NmrA-like_oxidored"/>
</dbReference>
<evidence type="ECO:0000256" key="1">
    <source>
        <dbReference type="ARBA" id="ARBA00006328"/>
    </source>
</evidence>
<dbReference type="GO" id="GO:0016491">
    <property type="term" value="F:oxidoreductase activity"/>
    <property type="evidence" value="ECO:0007669"/>
    <property type="project" value="UniProtKB-KW"/>
</dbReference>
<dbReference type="Pfam" id="PF05368">
    <property type="entry name" value="NmrA"/>
    <property type="match status" value="1"/>
</dbReference>
<dbReference type="InterPro" id="IPR008030">
    <property type="entry name" value="NmrA-like"/>
</dbReference>
<dbReference type="PANTHER" id="PTHR42748">
    <property type="entry name" value="NITROGEN METABOLITE REPRESSION PROTEIN NMRA FAMILY MEMBER"/>
    <property type="match status" value="1"/>
</dbReference>
<proteinExistence type="inferred from homology"/>
<evidence type="ECO:0000256" key="3">
    <source>
        <dbReference type="ARBA" id="ARBA00023002"/>
    </source>
</evidence>
<accession>A0AAJ0FW12</accession>
<dbReference type="PANTHER" id="PTHR42748:SF30">
    <property type="entry name" value="NMRA-LIKE DOMAIN-CONTAINING PROTEIN"/>
    <property type="match status" value="1"/>
</dbReference>
<name>A0AAJ0FW12_9HYPO</name>
<evidence type="ECO:0000259" key="4">
    <source>
        <dbReference type="Pfam" id="PF05368"/>
    </source>
</evidence>
<dbReference type="InterPro" id="IPR036291">
    <property type="entry name" value="NAD(P)-bd_dom_sf"/>
</dbReference>
<dbReference type="AlphaFoldDB" id="A0AAJ0FW12"/>
<gene>
    <name evidence="5" type="ORF">QQS21_008399</name>
</gene>
<keyword evidence="3" id="KW-0560">Oxidoreductase</keyword>
<dbReference type="GO" id="GO:0005634">
    <property type="term" value="C:nucleus"/>
    <property type="evidence" value="ECO:0007669"/>
    <property type="project" value="TreeGrafter"/>
</dbReference>
<sequence length="332" mass="35269">MSSKIITVYGATGNQGGSVVNSLLKNTSGAFKIRGITRNPDSEKAKSLAARGVEIVKADGLVKDQMLSAFKDTWAVFLNTNSVDPALHQPGGITEAVHGKEVVDAAFEAGVEVLIYSGTASPKKSTNGKISCVGMDEKYGVAEYAKTRGFKSAVNVGAGWYLENHFNPEVAGLLGGLPYTQDEEGYLTLTMPNWGGDYRIPFISIADDYGDIVHGVLLDPMAYDGEDVQGISDLATPEQLVGAVGKVTGKKSRFIEVKDWTTIETYGSPEIETVKNLFGFVQNTNGHYFGVANDITQAKKLKAAATSAKGLSLAADNGLITVDKYVQKALAA</sequence>
<keyword evidence="6" id="KW-1185">Reference proteome</keyword>
<reference evidence="5" key="1">
    <citation type="submission" date="2023-06" db="EMBL/GenBank/DDBJ databases">
        <title>Conoideocrella luteorostrata (Hypocreales: Clavicipitaceae), a potential biocontrol fungus for elongate hemlock scale in United States Christmas tree production areas.</title>
        <authorList>
            <person name="Barrett H."/>
            <person name="Lovett B."/>
            <person name="Macias A.M."/>
            <person name="Stajich J.E."/>
            <person name="Kasson M.T."/>
        </authorList>
    </citation>
    <scope>NUCLEOTIDE SEQUENCE</scope>
    <source>
        <strain evidence="5">ARSEF 14590</strain>
    </source>
</reference>
<dbReference type="SUPFAM" id="SSF51735">
    <property type="entry name" value="NAD(P)-binding Rossmann-fold domains"/>
    <property type="match status" value="1"/>
</dbReference>
<dbReference type="Gene3D" id="3.90.25.10">
    <property type="entry name" value="UDP-galactose 4-epimerase, domain 1"/>
    <property type="match status" value="1"/>
</dbReference>
<dbReference type="CDD" id="cd05251">
    <property type="entry name" value="NmrA_like_SDR_a"/>
    <property type="match status" value="1"/>
</dbReference>
<organism evidence="5 6">
    <name type="scientific">Conoideocrella luteorostrata</name>
    <dbReference type="NCBI Taxonomy" id="1105319"/>
    <lineage>
        <taxon>Eukaryota</taxon>
        <taxon>Fungi</taxon>
        <taxon>Dikarya</taxon>
        <taxon>Ascomycota</taxon>
        <taxon>Pezizomycotina</taxon>
        <taxon>Sordariomycetes</taxon>
        <taxon>Hypocreomycetidae</taxon>
        <taxon>Hypocreales</taxon>
        <taxon>Clavicipitaceae</taxon>
        <taxon>Conoideocrella</taxon>
    </lineage>
</organism>
<keyword evidence="2" id="KW-0521">NADP</keyword>
<dbReference type="Gene3D" id="3.40.50.720">
    <property type="entry name" value="NAD(P)-binding Rossmann-like Domain"/>
    <property type="match status" value="1"/>
</dbReference>
<protein>
    <recommendedName>
        <fullName evidence="4">NmrA-like domain-containing protein</fullName>
    </recommendedName>
</protein>
<evidence type="ECO:0000256" key="2">
    <source>
        <dbReference type="ARBA" id="ARBA00022857"/>
    </source>
</evidence>
<evidence type="ECO:0000313" key="6">
    <source>
        <dbReference type="Proteomes" id="UP001251528"/>
    </source>
</evidence>
<comment type="similarity">
    <text evidence="1">Belongs to the NmrA-type oxidoreductase family.</text>
</comment>
<evidence type="ECO:0000313" key="5">
    <source>
        <dbReference type="EMBL" id="KAK2593879.1"/>
    </source>
</evidence>
<dbReference type="Proteomes" id="UP001251528">
    <property type="component" value="Unassembled WGS sequence"/>
</dbReference>
<dbReference type="EMBL" id="JASWJB010000190">
    <property type="protein sequence ID" value="KAK2593879.1"/>
    <property type="molecule type" value="Genomic_DNA"/>
</dbReference>